<dbReference type="Proteomes" id="UP001172673">
    <property type="component" value="Unassembled WGS sequence"/>
</dbReference>
<keyword evidence="1" id="KW-0808">Transferase</keyword>
<evidence type="ECO:0000313" key="3">
    <source>
        <dbReference type="EMBL" id="KAJ9607852.1"/>
    </source>
</evidence>
<sequence length="467" mass="50694">MATYTARLSPVDQFFPLVYTTVWLCIPASDPSRTITALQSGLAKTIEQLPFLKGTVSLDQEQNYSGITWTDGPSTIILEKIEGNFPAWAELDAQGMPLHRLQAHNFLPAALQGPYFLKPTLPAAAFSYAQLDQGLIVTVAVHHHVMDGDAMTYLFDIWAAHTSGRPFTGVNIDPHEPLGRYERFVQAFQDSPIEGDGKILSPTADFATPPASGPPQRPTYKPDSRIFSFDSVKLGILRKALFEGEGFSSTLSKNTIVCALLWYFINKARLARLPEAAGQGSSSLMVTSNMRPLLKHKALAAGEGQPYIGNLVISAPATLDMSFFALTPAAHPAADFPQLLPMLIGIIRRALSTVTVPKLAAAVKTALEIPDARSCRNIGDLLAGRNIVTTTWANLAFWSDFGEQVGKPSYVRIPGTGFDGLATVLPLRRHVLGDQAPLEVIAVSREEDIATLEADESLGAWLTQKPF</sequence>
<dbReference type="Gene3D" id="3.30.559.10">
    <property type="entry name" value="Chloramphenicol acetyltransferase-like domain"/>
    <property type="match status" value="2"/>
</dbReference>
<dbReference type="InterPro" id="IPR023213">
    <property type="entry name" value="CAT-like_dom_sf"/>
</dbReference>
<protein>
    <recommendedName>
        <fullName evidence="2">Trichothecene 3-O-acetyltransferase-like N-terminal domain-containing protein</fullName>
    </recommendedName>
</protein>
<evidence type="ECO:0000256" key="1">
    <source>
        <dbReference type="ARBA" id="ARBA00022679"/>
    </source>
</evidence>
<dbReference type="AlphaFoldDB" id="A0AA38X6P5"/>
<gene>
    <name evidence="3" type="ORF">H2200_007931</name>
</gene>
<feature type="domain" description="Trichothecene 3-O-acetyltransferase-like N-terminal" evidence="2">
    <location>
        <begin position="18"/>
        <end position="148"/>
    </location>
</feature>
<evidence type="ECO:0000313" key="4">
    <source>
        <dbReference type="Proteomes" id="UP001172673"/>
    </source>
</evidence>
<reference evidence="3" key="1">
    <citation type="submission" date="2022-10" db="EMBL/GenBank/DDBJ databases">
        <title>Culturing micro-colonial fungi from biological soil crusts in the Mojave desert and describing Neophaeococcomyces mojavensis, and introducing the new genera and species Taxawa tesnikishii.</title>
        <authorList>
            <person name="Kurbessoian T."/>
            <person name="Stajich J.E."/>
        </authorList>
    </citation>
    <scope>NUCLEOTIDE SEQUENCE</scope>
    <source>
        <strain evidence="3">TK_41</strain>
    </source>
</reference>
<proteinExistence type="predicted"/>
<dbReference type="InterPro" id="IPR050317">
    <property type="entry name" value="Plant_Fungal_Acyltransferase"/>
</dbReference>
<dbReference type="Pfam" id="PF22664">
    <property type="entry name" value="TRI-like_N"/>
    <property type="match status" value="1"/>
</dbReference>
<comment type="caution">
    <text evidence="3">The sequence shown here is derived from an EMBL/GenBank/DDBJ whole genome shotgun (WGS) entry which is preliminary data.</text>
</comment>
<accession>A0AA38X6P5</accession>
<organism evidence="3 4">
    <name type="scientific">Cladophialophora chaetospira</name>
    <dbReference type="NCBI Taxonomy" id="386627"/>
    <lineage>
        <taxon>Eukaryota</taxon>
        <taxon>Fungi</taxon>
        <taxon>Dikarya</taxon>
        <taxon>Ascomycota</taxon>
        <taxon>Pezizomycotina</taxon>
        <taxon>Eurotiomycetes</taxon>
        <taxon>Chaetothyriomycetidae</taxon>
        <taxon>Chaetothyriales</taxon>
        <taxon>Herpotrichiellaceae</taxon>
        <taxon>Cladophialophora</taxon>
    </lineage>
</organism>
<dbReference type="InterPro" id="IPR054710">
    <property type="entry name" value="Tri101-like_N"/>
</dbReference>
<dbReference type="GO" id="GO:0016747">
    <property type="term" value="F:acyltransferase activity, transferring groups other than amino-acyl groups"/>
    <property type="evidence" value="ECO:0007669"/>
    <property type="project" value="TreeGrafter"/>
</dbReference>
<name>A0AA38X6P5_9EURO</name>
<keyword evidence="4" id="KW-1185">Reference proteome</keyword>
<dbReference type="EMBL" id="JAPDRK010000011">
    <property type="protein sequence ID" value="KAJ9607852.1"/>
    <property type="molecule type" value="Genomic_DNA"/>
</dbReference>
<dbReference type="PANTHER" id="PTHR31642">
    <property type="entry name" value="TRICHOTHECENE 3-O-ACETYLTRANSFERASE"/>
    <property type="match status" value="1"/>
</dbReference>
<evidence type="ECO:0000259" key="2">
    <source>
        <dbReference type="Pfam" id="PF22664"/>
    </source>
</evidence>
<dbReference type="PANTHER" id="PTHR31642:SF310">
    <property type="entry name" value="FATTY ALCOHOL:CAFFEOYL-COA ACYLTRANSFERASE"/>
    <property type="match status" value="1"/>
</dbReference>